<evidence type="ECO:0000256" key="10">
    <source>
        <dbReference type="SAM" id="MobiDB-lite"/>
    </source>
</evidence>
<feature type="domain" description="C2H2-type" evidence="11">
    <location>
        <begin position="327"/>
        <end position="355"/>
    </location>
</feature>
<evidence type="ECO:0000256" key="3">
    <source>
        <dbReference type="ARBA" id="ARBA00022737"/>
    </source>
</evidence>
<dbReference type="GO" id="GO:0005634">
    <property type="term" value="C:nucleus"/>
    <property type="evidence" value="ECO:0007669"/>
    <property type="project" value="UniProtKB-SubCell"/>
</dbReference>
<dbReference type="Pfam" id="PF00096">
    <property type="entry name" value="zf-C2H2"/>
    <property type="match status" value="2"/>
</dbReference>
<evidence type="ECO:0000256" key="4">
    <source>
        <dbReference type="ARBA" id="ARBA00022771"/>
    </source>
</evidence>
<organism evidence="12 13">
    <name type="scientific">Pseudolycoriella hygida</name>
    <dbReference type="NCBI Taxonomy" id="35572"/>
    <lineage>
        <taxon>Eukaryota</taxon>
        <taxon>Metazoa</taxon>
        <taxon>Ecdysozoa</taxon>
        <taxon>Arthropoda</taxon>
        <taxon>Hexapoda</taxon>
        <taxon>Insecta</taxon>
        <taxon>Pterygota</taxon>
        <taxon>Neoptera</taxon>
        <taxon>Endopterygota</taxon>
        <taxon>Diptera</taxon>
        <taxon>Nematocera</taxon>
        <taxon>Sciaroidea</taxon>
        <taxon>Sciaridae</taxon>
        <taxon>Pseudolycoriella</taxon>
    </lineage>
</organism>
<evidence type="ECO:0000256" key="8">
    <source>
        <dbReference type="ARBA" id="ARBA00037948"/>
    </source>
</evidence>
<keyword evidence="7" id="KW-0539">Nucleus</keyword>
<feature type="domain" description="C2H2-type" evidence="11">
    <location>
        <begin position="122"/>
        <end position="149"/>
    </location>
</feature>
<evidence type="ECO:0000256" key="9">
    <source>
        <dbReference type="PROSITE-ProRule" id="PRU00042"/>
    </source>
</evidence>
<evidence type="ECO:0000313" key="13">
    <source>
        <dbReference type="Proteomes" id="UP001151699"/>
    </source>
</evidence>
<dbReference type="SUPFAM" id="SSF57667">
    <property type="entry name" value="beta-beta-alpha zinc fingers"/>
    <property type="match status" value="4"/>
</dbReference>
<feature type="domain" description="C2H2-type" evidence="11">
    <location>
        <begin position="243"/>
        <end position="270"/>
    </location>
</feature>
<protein>
    <submittedName>
        <fullName evidence="12">Transcription factor grauzone</fullName>
    </submittedName>
</protein>
<feature type="domain" description="C2H2-type" evidence="11">
    <location>
        <begin position="299"/>
        <end position="326"/>
    </location>
</feature>
<dbReference type="InterPro" id="IPR013087">
    <property type="entry name" value="Znf_C2H2_type"/>
</dbReference>
<dbReference type="GO" id="GO:0000981">
    <property type="term" value="F:DNA-binding transcription factor activity, RNA polymerase II-specific"/>
    <property type="evidence" value="ECO:0007669"/>
    <property type="project" value="TreeGrafter"/>
</dbReference>
<evidence type="ECO:0000259" key="11">
    <source>
        <dbReference type="PROSITE" id="PS50157"/>
    </source>
</evidence>
<evidence type="ECO:0000256" key="5">
    <source>
        <dbReference type="ARBA" id="ARBA00022833"/>
    </source>
</evidence>
<dbReference type="PROSITE" id="PS00028">
    <property type="entry name" value="ZINC_FINGER_C2H2_1"/>
    <property type="match status" value="8"/>
</dbReference>
<dbReference type="Gene3D" id="3.30.160.60">
    <property type="entry name" value="Classic Zinc Finger"/>
    <property type="match status" value="5"/>
</dbReference>
<dbReference type="GO" id="GO:0000978">
    <property type="term" value="F:RNA polymerase II cis-regulatory region sequence-specific DNA binding"/>
    <property type="evidence" value="ECO:0007669"/>
    <property type="project" value="TreeGrafter"/>
</dbReference>
<dbReference type="GO" id="GO:0008270">
    <property type="term" value="F:zinc ion binding"/>
    <property type="evidence" value="ECO:0007669"/>
    <property type="project" value="UniProtKB-KW"/>
</dbReference>
<proteinExistence type="inferred from homology"/>
<dbReference type="PANTHER" id="PTHR24388:SF54">
    <property type="entry name" value="PROTEIN ESCARGOT"/>
    <property type="match status" value="1"/>
</dbReference>
<reference evidence="12" key="1">
    <citation type="submission" date="2022-07" db="EMBL/GenBank/DDBJ databases">
        <authorList>
            <person name="Trinca V."/>
            <person name="Uliana J.V.C."/>
            <person name="Torres T.T."/>
            <person name="Ward R.J."/>
            <person name="Monesi N."/>
        </authorList>
    </citation>
    <scope>NUCLEOTIDE SEQUENCE</scope>
    <source>
        <strain evidence="12">HSMRA1968</strain>
        <tissue evidence="12">Whole embryos</tissue>
    </source>
</reference>
<dbReference type="InterPro" id="IPR036236">
    <property type="entry name" value="Znf_C2H2_sf"/>
</dbReference>
<evidence type="ECO:0000256" key="1">
    <source>
        <dbReference type="ARBA" id="ARBA00004123"/>
    </source>
</evidence>
<feature type="domain" description="C2H2-type" evidence="11">
    <location>
        <begin position="212"/>
        <end position="240"/>
    </location>
</feature>
<comment type="caution">
    <text evidence="12">The sequence shown here is derived from an EMBL/GenBank/DDBJ whole genome shotgun (WGS) entry which is preliminary data.</text>
</comment>
<keyword evidence="6" id="KW-0238">DNA-binding</keyword>
<dbReference type="InterPro" id="IPR022755">
    <property type="entry name" value="Znf_C2H2_jaz"/>
</dbReference>
<dbReference type="SMART" id="SM00355">
    <property type="entry name" value="ZnF_C2H2"/>
    <property type="match status" value="9"/>
</dbReference>
<keyword evidence="13" id="KW-1185">Reference proteome</keyword>
<dbReference type="Proteomes" id="UP001151699">
    <property type="component" value="Chromosome A"/>
</dbReference>
<dbReference type="OrthoDB" id="10039931at2759"/>
<keyword evidence="5" id="KW-0862">Zinc</keyword>
<feature type="domain" description="C2H2-type" evidence="11">
    <location>
        <begin position="271"/>
        <end position="299"/>
    </location>
</feature>
<name>A0A9Q0NAF9_9DIPT</name>
<gene>
    <name evidence="12" type="primary">grau_3</name>
    <name evidence="12" type="ORF">Bhyg_02001</name>
</gene>
<dbReference type="Pfam" id="PF12171">
    <property type="entry name" value="zf-C2H2_jaz"/>
    <property type="match status" value="1"/>
</dbReference>
<evidence type="ECO:0000313" key="12">
    <source>
        <dbReference type="EMBL" id="KAJ6646787.1"/>
    </source>
</evidence>
<feature type="region of interest" description="Disordered" evidence="10">
    <location>
        <begin position="15"/>
        <end position="37"/>
    </location>
</feature>
<feature type="domain" description="C2H2-type" evidence="11">
    <location>
        <begin position="152"/>
        <end position="180"/>
    </location>
</feature>
<feature type="compositionally biased region" description="Basic and acidic residues" evidence="10">
    <location>
        <begin position="21"/>
        <end position="36"/>
    </location>
</feature>
<dbReference type="EMBL" id="WJQU01000001">
    <property type="protein sequence ID" value="KAJ6646787.1"/>
    <property type="molecule type" value="Genomic_DNA"/>
</dbReference>
<dbReference type="FunFam" id="3.30.160.60:FF:000100">
    <property type="entry name" value="Zinc finger 45-like"/>
    <property type="match status" value="1"/>
</dbReference>
<evidence type="ECO:0000256" key="6">
    <source>
        <dbReference type="ARBA" id="ARBA00023125"/>
    </source>
</evidence>
<dbReference type="PROSITE" id="PS50157">
    <property type="entry name" value="ZINC_FINGER_C2H2_2"/>
    <property type="match status" value="8"/>
</dbReference>
<comment type="subcellular location">
    <subcellularLocation>
        <location evidence="1">Nucleus</location>
    </subcellularLocation>
</comment>
<comment type="similarity">
    <text evidence="8">Belongs to the snail C2H2-type zinc-finger protein family.</text>
</comment>
<evidence type="ECO:0000256" key="7">
    <source>
        <dbReference type="ARBA" id="ARBA00023242"/>
    </source>
</evidence>
<dbReference type="PANTHER" id="PTHR24388">
    <property type="entry name" value="ZINC FINGER PROTEIN"/>
    <property type="match status" value="1"/>
</dbReference>
<sequence length="368" mass="42414">MLQTINSQIIEEDVYSGSEGSHLEDESSSKKSKSVEDTTPAAIEWKRYNRPGPAEDALIREYFTMKCDICSDTVEFENFSNARHHYRRVHKMKGYLKCCGTKYDCPDRVLNHINYHTNPDALRCKQCGKYVKSEKSLELHIASHAPLDSRAFKCDLCTSSFPSTLRLKCHVQNKHTSKTGEKFPCDKCGKNFRSELLLACHVRHIHKPPTEYVCEICARTFKSKQVLENHIGMEHSTTPPPKVQCNICGAWLKHNRSLKTHLHLHNDIKGLNCPICNKDVRNKHVLRRHIGTVHGERRYQCVLCEKAFTCATKLKDHVAVHTGEDLYSCQFCEKKFKSKANMYSHRKKAHLTEWIKDKQIKTEEDGKA</sequence>
<evidence type="ECO:0000256" key="2">
    <source>
        <dbReference type="ARBA" id="ARBA00022723"/>
    </source>
</evidence>
<accession>A0A9Q0NAF9</accession>
<feature type="domain" description="C2H2-type" evidence="11">
    <location>
        <begin position="183"/>
        <end position="211"/>
    </location>
</feature>
<keyword evidence="4 9" id="KW-0863">Zinc-finger</keyword>
<keyword evidence="3" id="KW-0677">Repeat</keyword>
<dbReference type="InterPro" id="IPR050527">
    <property type="entry name" value="Snail/Krueppel_Znf"/>
</dbReference>
<dbReference type="AlphaFoldDB" id="A0A9Q0NAF9"/>
<keyword evidence="2" id="KW-0479">Metal-binding</keyword>